<gene>
    <name evidence="2" type="ORF">LMG27952_02900</name>
</gene>
<dbReference type="Proteomes" id="UP000656319">
    <property type="component" value="Unassembled WGS sequence"/>
</dbReference>
<sequence length="88" mass="9459">MMRRLAAGMSVTLICAAQCAHAYSVKTYEARGASRIEACSTATKNAESATDERTHGRLKSVGACQCSREDDPKVSGAWRCLVQAIHVN</sequence>
<comment type="caution">
    <text evidence="2">The sequence shown here is derived from an EMBL/GenBank/DDBJ whole genome shotgun (WGS) entry which is preliminary data.</text>
</comment>
<evidence type="ECO:0000256" key="1">
    <source>
        <dbReference type="SAM" id="SignalP"/>
    </source>
</evidence>
<keyword evidence="1" id="KW-0732">Signal</keyword>
<evidence type="ECO:0000313" key="3">
    <source>
        <dbReference type="Proteomes" id="UP000656319"/>
    </source>
</evidence>
<evidence type="ECO:0000313" key="2">
    <source>
        <dbReference type="EMBL" id="CAD6534197.1"/>
    </source>
</evidence>
<keyword evidence="3" id="KW-1185">Reference proteome</keyword>
<reference evidence="2 3" key="1">
    <citation type="submission" date="2020-10" db="EMBL/GenBank/DDBJ databases">
        <authorList>
            <person name="Peeters C."/>
        </authorList>
    </citation>
    <scope>NUCLEOTIDE SEQUENCE [LARGE SCALE GENOMIC DNA]</scope>
    <source>
        <strain evidence="2 3">LMG 27952</strain>
    </source>
</reference>
<feature type="chain" id="PRO_5046373521" description="Secreted protein" evidence="1">
    <location>
        <begin position="23"/>
        <end position="88"/>
    </location>
</feature>
<dbReference type="EMBL" id="CAJHCQ010000006">
    <property type="protein sequence ID" value="CAD6534197.1"/>
    <property type="molecule type" value="Genomic_DNA"/>
</dbReference>
<organism evidence="2 3">
    <name type="scientific">Paraburkholderia hiiakae</name>
    <dbReference type="NCBI Taxonomy" id="1081782"/>
    <lineage>
        <taxon>Bacteria</taxon>
        <taxon>Pseudomonadati</taxon>
        <taxon>Pseudomonadota</taxon>
        <taxon>Betaproteobacteria</taxon>
        <taxon>Burkholderiales</taxon>
        <taxon>Burkholderiaceae</taxon>
        <taxon>Paraburkholderia</taxon>
    </lineage>
</organism>
<evidence type="ECO:0008006" key="4">
    <source>
        <dbReference type="Google" id="ProtNLM"/>
    </source>
</evidence>
<protein>
    <recommendedName>
        <fullName evidence="4">Secreted protein</fullName>
    </recommendedName>
</protein>
<proteinExistence type="predicted"/>
<accession>A0ABM8NN07</accession>
<name>A0ABM8NN07_9BURK</name>
<feature type="signal peptide" evidence="1">
    <location>
        <begin position="1"/>
        <end position="22"/>
    </location>
</feature>